<dbReference type="Pfam" id="PF15213">
    <property type="entry name" value="CDRT4"/>
    <property type="match status" value="1"/>
</dbReference>
<name>A0A7M4EJA6_CROPO</name>
<reference evidence="2" key="2">
    <citation type="submission" date="2025-09" db="UniProtKB">
        <authorList>
            <consortium name="Ensembl"/>
        </authorList>
    </citation>
    <scope>IDENTIFICATION</scope>
</reference>
<dbReference type="GeneTree" id="ENSGT01030000236686"/>
<proteinExistence type="predicted"/>
<accession>A0A7M4EJA6</accession>
<dbReference type="AlphaFoldDB" id="A0A7M4EJA6"/>
<dbReference type="OMA" id="PTADYNK"/>
<dbReference type="Proteomes" id="UP000594220">
    <property type="component" value="Unplaced"/>
</dbReference>
<dbReference type="PANTHER" id="PTHR37885">
    <property type="entry name" value="CMT1A DUPLICATED REGION TRANSCRIPT 4 PROTEIN"/>
    <property type="match status" value="1"/>
</dbReference>
<organism evidence="2 3">
    <name type="scientific">Crocodylus porosus</name>
    <name type="common">Saltwater crocodile</name>
    <name type="synonym">Estuarine crocodile</name>
    <dbReference type="NCBI Taxonomy" id="8502"/>
    <lineage>
        <taxon>Eukaryota</taxon>
        <taxon>Metazoa</taxon>
        <taxon>Chordata</taxon>
        <taxon>Craniata</taxon>
        <taxon>Vertebrata</taxon>
        <taxon>Euteleostomi</taxon>
        <taxon>Archelosauria</taxon>
        <taxon>Archosauria</taxon>
        <taxon>Crocodylia</taxon>
        <taxon>Longirostres</taxon>
        <taxon>Crocodylidae</taxon>
        <taxon>Crocodylus</taxon>
    </lineage>
</organism>
<dbReference type="InterPro" id="IPR029185">
    <property type="entry name" value="CDRT4"/>
</dbReference>
<reference evidence="2" key="1">
    <citation type="submission" date="2025-08" db="UniProtKB">
        <authorList>
            <consortium name="Ensembl"/>
        </authorList>
    </citation>
    <scope>IDENTIFICATION</scope>
</reference>
<protein>
    <submittedName>
        <fullName evidence="2">Uncharacterized protein</fullName>
    </submittedName>
</protein>
<sequence length="165" mass="18225">MGLLHSKFVFISWIPEQSSYSVNIGLPSHSIPTIPSWPAYVTHTSPVVNMLVEQDKLRKAGPQGTSQDCRQRTGSSKKRCVCTPSSTSQEADFTGTARVLSRPREDNSPLRIAKESTANVEGLFFHSNSSYLPIKGNRVIFSRKPPFRVLPDRSQMSSSKAKSTA</sequence>
<feature type="compositionally biased region" description="Polar residues" evidence="1">
    <location>
        <begin position="63"/>
        <end position="74"/>
    </location>
</feature>
<evidence type="ECO:0000313" key="2">
    <source>
        <dbReference type="Ensembl" id="ENSCPRP00005010630.1"/>
    </source>
</evidence>
<evidence type="ECO:0000256" key="1">
    <source>
        <dbReference type="SAM" id="MobiDB-lite"/>
    </source>
</evidence>
<dbReference type="PANTHER" id="PTHR37885:SF1">
    <property type="entry name" value="CMT1A DUPLICATED REGION TRANSCRIPT 4 PROTEIN"/>
    <property type="match status" value="1"/>
</dbReference>
<keyword evidence="3" id="KW-1185">Reference proteome</keyword>
<feature type="region of interest" description="Disordered" evidence="1">
    <location>
        <begin position="60"/>
        <end position="105"/>
    </location>
</feature>
<evidence type="ECO:0000313" key="3">
    <source>
        <dbReference type="Proteomes" id="UP000594220"/>
    </source>
</evidence>
<dbReference type="Ensembl" id="ENSCPRT00005012525.1">
    <property type="protein sequence ID" value="ENSCPRP00005010630.1"/>
    <property type="gene ID" value="ENSCPRG00005007588.1"/>
</dbReference>